<proteinExistence type="predicted"/>
<dbReference type="AlphaFoldDB" id="U6G951"/>
<organism evidence="1 2">
    <name type="scientific">Eimeria praecox</name>
    <dbReference type="NCBI Taxonomy" id="51316"/>
    <lineage>
        <taxon>Eukaryota</taxon>
        <taxon>Sar</taxon>
        <taxon>Alveolata</taxon>
        <taxon>Apicomplexa</taxon>
        <taxon>Conoidasida</taxon>
        <taxon>Coccidia</taxon>
        <taxon>Eucoccidiorida</taxon>
        <taxon>Eimeriorina</taxon>
        <taxon>Eimeriidae</taxon>
        <taxon>Eimeria</taxon>
    </lineage>
</organism>
<gene>
    <name evidence="1" type="ORF">EPH_0004310</name>
</gene>
<dbReference type="EMBL" id="HG690738">
    <property type="protein sequence ID" value="CDI75129.1"/>
    <property type="molecule type" value="Genomic_DNA"/>
</dbReference>
<keyword evidence="2" id="KW-1185">Reference proteome</keyword>
<reference evidence="1" key="1">
    <citation type="submission" date="2013-10" db="EMBL/GenBank/DDBJ databases">
        <title>Genomic analysis of the causative agents of coccidiosis in chickens.</title>
        <authorList>
            <person name="Reid A.J."/>
            <person name="Blake D."/>
            <person name="Billington K."/>
            <person name="Browne H."/>
            <person name="Dunn M."/>
            <person name="Hung S."/>
            <person name="Kawahara F."/>
            <person name="Miranda-Saavedra D."/>
            <person name="Mourier T."/>
            <person name="Nagra H."/>
            <person name="Otto T.D."/>
            <person name="Rawlings N."/>
            <person name="Sanchez A."/>
            <person name="Sanders M."/>
            <person name="Subramaniam C."/>
            <person name="Tay Y."/>
            <person name="Dear P."/>
            <person name="Doerig C."/>
            <person name="Gruber A."/>
            <person name="Parkinson J."/>
            <person name="Shirley M."/>
            <person name="Wan K.L."/>
            <person name="Berriman M."/>
            <person name="Tomley F."/>
            <person name="Pain A."/>
        </authorList>
    </citation>
    <scope>NUCLEOTIDE SEQUENCE [LARGE SCALE GENOMIC DNA]</scope>
    <source>
        <strain evidence="1">Houghton</strain>
    </source>
</reference>
<evidence type="ECO:0000313" key="2">
    <source>
        <dbReference type="Proteomes" id="UP000018201"/>
    </source>
</evidence>
<accession>U6G951</accession>
<dbReference type="VEuPathDB" id="ToxoDB:EPH_0004310"/>
<reference evidence="1" key="2">
    <citation type="submission" date="2013-10" db="EMBL/GenBank/DDBJ databases">
        <authorList>
            <person name="Aslett M."/>
        </authorList>
    </citation>
    <scope>NUCLEOTIDE SEQUENCE [LARGE SCALE GENOMIC DNA]</scope>
    <source>
        <strain evidence="1">Houghton</strain>
    </source>
</reference>
<name>U6G951_9EIME</name>
<protein>
    <submittedName>
        <fullName evidence="1">Uncharacterized protein</fullName>
    </submittedName>
</protein>
<dbReference type="Proteomes" id="UP000018201">
    <property type="component" value="Unassembled WGS sequence"/>
</dbReference>
<evidence type="ECO:0000313" key="1">
    <source>
        <dbReference type="EMBL" id="CDI75129.1"/>
    </source>
</evidence>
<sequence>MHSASCFPYKLKESGALCPSFASALLCRSKPAVSRMGGDWGPLIHGEYVQLDNLAQQHTRYAATGRLPEANTNPSRGPALGLMLLQLLLHLLAGTAPANATAAADTKDQTAAGEGEVAAKSIGIRLRQQQQLMLGTAVVAQ</sequence>